<sequence length="384" mass="42596">MAEQRSSPASPAKSPPKSPEAVVGAPPEATIASPPEAFIEAEDETNDAEDGEEGRDGYHSSNETSSNASTSLASTIRDYNFENRRRYHKFKEGRYAFPNDDAEQEREDMKHSMVVTLSGGKLHSAPLENPQKIIDIGTGTGIWAIDMGDEYPEARVTGIDLSPIQPSFVPPNVTFVVDDAEAEWLYPDDSINYIHVRNMGAAIKDWENLLAQAYRQAFLPHILPASLTYLRVLKPGGWVEIQEMKWNFNCDDTSMSKDYALLRMMDLVWQGLGKFGIEKDAADSNPERVSAAGFVNQVHDVKKVPVGEWPKREDLRMIGAYCKAVLYDGLHAVTIGPLTRGLGWTAEEVEVFLVDVRKDLLDSSVHSYVFYHSLAGQKPTGESS</sequence>
<keyword evidence="3" id="KW-0808">Transferase</keyword>
<dbReference type="Gene3D" id="3.40.50.150">
    <property type="entry name" value="Vaccinia Virus protein VP39"/>
    <property type="match status" value="1"/>
</dbReference>
<feature type="region of interest" description="Disordered" evidence="2">
    <location>
        <begin position="1"/>
        <end position="71"/>
    </location>
</feature>
<dbReference type="PANTHER" id="PTHR43591">
    <property type="entry name" value="METHYLTRANSFERASE"/>
    <property type="match status" value="1"/>
</dbReference>
<proteinExistence type="inferred from homology"/>
<protein>
    <submittedName>
        <fullName evidence="3">Methyltransferase domain-containing protein</fullName>
    </submittedName>
</protein>
<dbReference type="InterPro" id="IPR029063">
    <property type="entry name" value="SAM-dependent_MTases_sf"/>
</dbReference>
<dbReference type="AlphaFoldDB" id="A0A8H6K8A3"/>
<evidence type="ECO:0000313" key="3">
    <source>
        <dbReference type="EMBL" id="KAF6826335.1"/>
    </source>
</evidence>
<dbReference type="PANTHER" id="PTHR43591:SF10">
    <property type="entry name" value="ABC TRANSMEMBRANE TYPE-1 DOMAIN-CONTAINING PROTEIN-RELATED"/>
    <property type="match status" value="1"/>
</dbReference>
<accession>A0A8H6K8A3</accession>
<dbReference type="GO" id="GO:0032259">
    <property type="term" value="P:methylation"/>
    <property type="evidence" value="ECO:0007669"/>
    <property type="project" value="UniProtKB-KW"/>
</dbReference>
<keyword evidence="3" id="KW-0489">Methyltransferase</keyword>
<dbReference type="Proteomes" id="UP000654918">
    <property type="component" value="Unassembled WGS sequence"/>
</dbReference>
<comment type="caution">
    <text evidence="3">The sequence shown here is derived from an EMBL/GenBank/DDBJ whole genome shotgun (WGS) entry which is preliminary data.</text>
</comment>
<dbReference type="CDD" id="cd02440">
    <property type="entry name" value="AdoMet_MTases"/>
    <property type="match status" value="1"/>
</dbReference>
<feature type="compositionally biased region" description="Low complexity" evidence="2">
    <location>
        <begin position="1"/>
        <end position="12"/>
    </location>
</feature>
<dbReference type="SUPFAM" id="SSF53335">
    <property type="entry name" value="S-adenosyl-L-methionine-dependent methyltransferases"/>
    <property type="match status" value="1"/>
</dbReference>
<name>A0A8H6K8A3_9PEZI</name>
<dbReference type="Pfam" id="PF13489">
    <property type="entry name" value="Methyltransf_23"/>
    <property type="match status" value="1"/>
</dbReference>
<keyword evidence="4" id="KW-1185">Reference proteome</keyword>
<dbReference type="EMBL" id="WIGO01000156">
    <property type="protein sequence ID" value="KAF6826335.1"/>
    <property type="molecule type" value="Genomic_DNA"/>
</dbReference>
<evidence type="ECO:0000256" key="2">
    <source>
        <dbReference type="SAM" id="MobiDB-lite"/>
    </source>
</evidence>
<feature type="compositionally biased region" description="Low complexity" evidence="2">
    <location>
        <begin position="60"/>
        <end position="71"/>
    </location>
</feature>
<comment type="similarity">
    <text evidence="1">Belongs to the methyltransferase superfamily. LaeA methyltransferase family.</text>
</comment>
<evidence type="ECO:0000313" key="4">
    <source>
        <dbReference type="Proteomes" id="UP000654918"/>
    </source>
</evidence>
<reference evidence="3" key="1">
    <citation type="journal article" date="2020" name="Phytopathology">
        <title>Genome Sequence Resources of Colletotrichum truncatum, C. plurivorum, C. musicola, and C. sojae: Four Species Pathogenic to Soybean (Glycine max).</title>
        <authorList>
            <person name="Rogerio F."/>
            <person name="Boufleur T.R."/>
            <person name="Ciampi-Guillardi M."/>
            <person name="Sukno S.A."/>
            <person name="Thon M.R."/>
            <person name="Massola Junior N.S."/>
            <person name="Baroncelli R."/>
        </authorList>
    </citation>
    <scope>NUCLEOTIDE SEQUENCE</scope>
    <source>
        <strain evidence="3">LFN00145</strain>
    </source>
</reference>
<organism evidence="3 4">
    <name type="scientific">Colletotrichum plurivorum</name>
    <dbReference type="NCBI Taxonomy" id="2175906"/>
    <lineage>
        <taxon>Eukaryota</taxon>
        <taxon>Fungi</taxon>
        <taxon>Dikarya</taxon>
        <taxon>Ascomycota</taxon>
        <taxon>Pezizomycotina</taxon>
        <taxon>Sordariomycetes</taxon>
        <taxon>Hypocreomycetidae</taxon>
        <taxon>Glomerellales</taxon>
        <taxon>Glomerellaceae</taxon>
        <taxon>Colletotrichum</taxon>
        <taxon>Colletotrichum orchidearum species complex</taxon>
    </lineage>
</organism>
<gene>
    <name evidence="3" type="ORF">CPLU01_09702</name>
</gene>
<feature type="compositionally biased region" description="Acidic residues" evidence="2">
    <location>
        <begin position="39"/>
        <end position="53"/>
    </location>
</feature>
<evidence type="ECO:0000256" key="1">
    <source>
        <dbReference type="ARBA" id="ARBA00038158"/>
    </source>
</evidence>
<dbReference type="GO" id="GO:0008168">
    <property type="term" value="F:methyltransferase activity"/>
    <property type="evidence" value="ECO:0007669"/>
    <property type="project" value="UniProtKB-KW"/>
</dbReference>